<dbReference type="EMBL" id="JACCCZ010000001">
    <property type="protein sequence ID" value="NYF99989.1"/>
    <property type="molecule type" value="Genomic_DNA"/>
</dbReference>
<evidence type="ECO:0000256" key="1">
    <source>
        <dbReference type="SAM" id="MobiDB-lite"/>
    </source>
</evidence>
<protein>
    <recommendedName>
        <fullName evidence="4">Peptide chain release factor 2</fullName>
    </recommendedName>
</protein>
<evidence type="ECO:0000313" key="2">
    <source>
        <dbReference type="EMBL" id="NYF99989.1"/>
    </source>
</evidence>
<dbReference type="Gene3D" id="3.30.1330.30">
    <property type="match status" value="1"/>
</dbReference>
<evidence type="ECO:0008006" key="4">
    <source>
        <dbReference type="Google" id="ProtNLM"/>
    </source>
</evidence>
<comment type="caution">
    <text evidence="2">The sequence shown here is derived from an EMBL/GenBank/DDBJ whole genome shotgun (WGS) entry which is preliminary data.</text>
</comment>
<name>A0A852VVI9_PSEA5</name>
<sequence length="365" mass="37085">MRTDWIRTLNDSDGPFATVVLDATHDTADATEQYRLRWRELRERLADDGADESALAVLDEAVTAADAPDGTAGRVLVADAARVLLDRHTEFPPERGTAAWGAVPDLLGVLGAVGEDVATVVVAVDRTGGRVRGVDGTVSEVSTDSGGPVHKASTAGPGEGTADARVEETWKRNAQAVAEQVEKSVRAGNAGLLVVAGDAESRARLRDELPPASAGIMAEIENTGGTVPDQVDDTVRAAADEVRETRRGDAVASFATASGRGDGLAVTGLGDVAGATRAHAVETLLVDPAAVPGTELVVGSDPAAVGEKADELVGDTPVLSGPAANVLVRAAAATGAAVVLVHPDDDVTLTDGVGAVLRFPVGPAS</sequence>
<dbReference type="InterPro" id="IPR029064">
    <property type="entry name" value="Ribosomal_eL30-like_sf"/>
</dbReference>
<dbReference type="GeneID" id="98050111"/>
<dbReference type="InterPro" id="IPR040701">
    <property type="entry name" value="Bact_RF_family2"/>
</dbReference>
<dbReference type="AlphaFoldDB" id="A0A852VVI9"/>
<organism evidence="2 3">
    <name type="scientific">Pseudonocardia alni</name>
    <name type="common">Amycolata alni</name>
    <dbReference type="NCBI Taxonomy" id="33907"/>
    <lineage>
        <taxon>Bacteria</taxon>
        <taxon>Bacillati</taxon>
        <taxon>Actinomycetota</taxon>
        <taxon>Actinomycetes</taxon>
        <taxon>Pseudonocardiales</taxon>
        <taxon>Pseudonocardiaceae</taxon>
        <taxon>Pseudonocardia</taxon>
    </lineage>
</organism>
<accession>A0A852VVI9</accession>
<reference evidence="2 3" key="1">
    <citation type="submission" date="2020-07" db="EMBL/GenBank/DDBJ databases">
        <title>Sequencing the genomes of 1000 actinobacteria strains.</title>
        <authorList>
            <person name="Klenk H.-P."/>
        </authorList>
    </citation>
    <scope>NUCLEOTIDE SEQUENCE [LARGE SCALE GENOMIC DNA]</scope>
    <source>
        <strain evidence="2 3">DSM 44749</strain>
    </source>
</reference>
<evidence type="ECO:0000313" key="3">
    <source>
        <dbReference type="Proteomes" id="UP000549695"/>
    </source>
</evidence>
<proteinExistence type="predicted"/>
<dbReference type="Pfam" id="PF18844">
    <property type="entry name" value="baeRF_family2"/>
    <property type="match status" value="1"/>
</dbReference>
<feature type="region of interest" description="Disordered" evidence="1">
    <location>
        <begin position="134"/>
        <end position="164"/>
    </location>
</feature>
<dbReference type="Proteomes" id="UP000549695">
    <property type="component" value="Unassembled WGS sequence"/>
</dbReference>
<keyword evidence="3" id="KW-1185">Reference proteome</keyword>
<gene>
    <name evidence="2" type="ORF">HDA37_000275</name>
</gene>
<dbReference type="RefSeq" id="WP_179759935.1">
    <property type="nucleotide sequence ID" value="NZ_BAAAJZ010000011.1"/>
</dbReference>